<dbReference type="Gene3D" id="1.10.510.10">
    <property type="entry name" value="Transferase(Phosphotransferase) domain 1"/>
    <property type="match status" value="1"/>
</dbReference>
<keyword evidence="3" id="KW-0808">Transferase</keyword>
<keyword evidence="3" id="KW-0418">Kinase</keyword>
<dbReference type="InterPro" id="IPR000719">
    <property type="entry name" value="Prot_kinase_dom"/>
</dbReference>
<dbReference type="STRING" id="329046.A0A1Y2BXX5"/>
<sequence length="460" mass="50470">MKDKDSKSDASASKNTPTKYQSSSLSSGASGARVGTYGVPGYVSTEVIYASQARTNDVIIQRGYALHDPSIKVICKGTGQMDEAANRRIEHEYETLKFLYAKSSAPSNVKDARVSESKTVDLDFGGGGCWWLPLETILYIALQIVEALKLTITAGVIHKDINPDNIVVVSLPEDQLAVQLIDFNLAAINISNDTSTNDSNVLQGTMAYMAPEQTGRLQRNPDFRSDFYSLGITLWEILVGRPPFHFNDVMEYMHAHIAIEIESPSKVDSTIPDTISSIVQKLVKKSPEAHSRQVQKANQIPPSQILTDEQVLKAFEIDGEFEIGTKDCSKTVQIPKGKLYGRSTEQQLLLGHVENALNGASDVTDFVLIVVVSTGNFCVTGAYTEGCLPLQGIVQALQQFVGILLASQTELLDYYVAKIKQSLGAEISRLETVIPDLRLLFNATHSIIWKTKFAAQHTQK</sequence>
<proteinExistence type="predicted"/>
<evidence type="ECO:0000259" key="2">
    <source>
        <dbReference type="PROSITE" id="PS50011"/>
    </source>
</evidence>
<dbReference type="PANTHER" id="PTHR44167:SF24">
    <property type="entry name" value="SERINE_THREONINE-PROTEIN KINASE CHK2"/>
    <property type="match status" value="1"/>
</dbReference>
<feature type="compositionally biased region" description="Low complexity" evidence="1">
    <location>
        <begin position="22"/>
        <end position="32"/>
    </location>
</feature>
<dbReference type="PANTHER" id="PTHR44167">
    <property type="entry name" value="OVARIAN-SPECIFIC SERINE/THREONINE-PROTEIN KINASE LOK-RELATED"/>
    <property type="match status" value="1"/>
</dbReference>
<dbReference type="Pfam" id="PF00069">
    <property type="entry name" value="Pkinase"/>
    <property type="match status" value="1"/>
</dbReference>
<gene>
    <name evidence="3" type="ORF">BCR33DRAFT_853379</name>
</gene>
<evidence type="ECO:0000313" key="4">
    <source>
        <dbReference type="Proteomes" id="UP000193642"/>
    </source>
</evidence>
<dbReference type="AlphaFoldDB" id="A0A1Y2BXX5"/>
<organism evidence="3 4">
    <name type="scientific">Rhizoclosmatium globosum</name>
    <dbReference type="NCBI Taxonomy" id="329046"/>
    <lineage>
        <taxon>Eukaryota</taxon>
        <taxon>Fungi</taxon>
        <taxon>Fungi incertae sedis</taxon>
        <taxon>Chytridiomycota</taxon>
        <taxon>Chytridiomycota incertae sedis</taxon>
        <taxon>Chytridiomycetes</taxon>
        <taxon>Chytridiales</taxon>
        <taxon>Chytriomycetaceae</taxon>
        <taxon>Rhizoclosmatium</taxon>
    </lineage>
</organism>
<feature type="region of interest" description="Disordered" evidence="1">
    <location>
        <begin position="1"/>
        <end position="32"/>
    </location>
</feature>
<dbReference type="GO" id="GO:0004672">
    <property type="term" value="F:protein kinase activity"/>
    <property type="evidence" value="ECO:0007669"/>
    <property type="project" value="InterPro"/>
</dbReference>
<reference evidence="3 4" key="1">
    <citation type="submission" date="2016-07" db="EMBL/GenBank/DDBJ databases">
        <title>Pervasive Adenine N6-methylation of Active Genes in Fungi.</title>
        <authorList>
            <consortium name="DOE Joint Genome Institute"/>
            <person name="Mondo S.J."/>
            <person name="Dannebaum R.O."/>
            <person name="Kuo R.C."/>
            <person name="Labutti K."/>
            <person name="Haridas S."/>
            <person name="Kuo A."/>
            <person name="Salamov A."/>
            <person name="Ahrendt S.R."/>
            <person name="Lipzen A."/>
            <person name="Sullivan W."/>
            <person name="Andreopoulos W.B."/>
            <person name="Clum A."/>
            <person name="Lindquist E."/>
            <person name="Daum C."/>
            <person name="Ramamoorthy G.K."/>
            <person name="Gryganskyi A."/>
            <person name="Culley D."/>
            <person name="Magnuson J.K."/>
            <person name="James T.Y."/>
            <person name="O'Malley M.A."/>
            <person name="Stajich J.E."/>
            <person name="Spatafora J.W."/>
            <person name="Visel A."/>
            <person name="Grigoriev I.V."/>
        </authorList>
    </citation>
    <scope>NUCLEOTIDE SEQUENCE [LARGE SCALE GENOMIC DNA]</scope>
    <source>
        <strain evidence="3 4">JEL800</strain>
    </source>
</reference>
<dbReference type="Proteomes" id="UP000193642">
    <property type="component" value="Unassembled WGS sequence"/>
</dbReference>
<feature type="domain" description="Protein kinase" evidence="2">
    <location>
        <begin position="1"/>
        <end position="306"/>
    </location>
</feature>
<accession>A0A1Y2BXX5</accession>
<protein>
    <submittedName>
        <fullName evidence="3">Kinase-like protein</fullName>
    </submittedName>
</protein>
<dbReference type="EMBL" id="MCGO01000039">
    <property type="protein sequence ID" value="ORY39608.1"/>
    <property type="molecule type" value="Genomic_DNA"/>
</dbReference>
<dbReference type="OrthoDB" id="546632at2759"/>
<name>A0A1Y2BXX5_9FUNG</name>
<comment type="caution">
    <text evidence="3">The sequence shown here is derived from an EMBL/GenBank/DDBJ whole genome shotgun (WGS) entry which is preliminary data.</text>
</comment>
<dbReference type="GO" id="GO:0005524">
    <property type="term" value="F:ATP binding"/>
    <property type="evidence" value="ECO:0007669"/>
    <property type="project" value="InterPro"/>
</dbReference>
<dbReference type="PROSITE" id="PS50011">
    <property type="entry name" value="PROTEIN_KINASE_DOM"/>
    <property type="match status" value="1"/>
</dbReference>
<evidence type="ECO:0000256" key="1">
    <source>
        <dbReference type="SAM" id="MobiDB-lite"/>
    </source>
</evidence>
<dbReference type="InterPro" id="IPR011009">
    <property type="entry name" value="Kinase-like_dom_sf"/>
</dbReference>
<dbReference type="SUPFAM" id="SSF56112">
    <property type="entry name" value="Protein kinase-like (PK-like)"/>
    <property type="match status" value="1"/>
</dbReference>
<dbReference type="SMART" id="SM00220">
    <property type="entry name" value="S_TKc"/>
    <property type="match status" value="1"/>
</dbReference>
<keyword evidence="4" id="KW-1185">Reference proteome</keyword>
<evidence type="ECO:0000313" key="3">
    <source>
        <dbReference type="EMBL" id="ORY39608.1"/>
    </source>
</evidence>